<feature type="domain" description="C2H2-type" evidence="9">
    <location>
        <begin position="285"/>
        <end position="312"/>
    </location>
</feature>
<dbReference type="InterPro" id="IPR036236">
    <property type="entry name" value="Znf_C2H2_sf"/>
</dbReference>
<reference evidence="10" key="1">
    <citation type="submission" date="2021-12" db="EMBL/GenBank/DDBJ databases">
        <title>Convergent genome expansion in fungi linked to evolution of root-endophyte symbiosis.</title>
        <authorList>
            <consortium name="DOE Joint Genome Institute"/>
            <person name="Ke Y.-H."/>
            <person name="Bonito G."/>
            <person name="Liao H.-L."/>
            <person name="Looney B."/>
            <person name="Rojas-Flechas A."/>
            <person name="Nash J."/>
            <person name="Hameed K."/>
            <person name="Schadt C."/>
            <person name="Martin F."/>
            <person name="Crous P.W."/>
            <person name="Miettinen O."/>
            <person name="Magnuson J.K."/>
            <person name="Labbe J."/>
            <person name="Jacobson D."/>
            <person name="Doktycz M.J."/>
            <person name="Veneault-Fourrey C."/>
            <person name="Kuo A."/>
            <person name="Mondo S."/>
            <person name="Calhoun S."/>
            <person name="Riley R."/>
            <person name="Ohm R."/>
            <person name="LaButti K."/>
            <person name="Andreopoulos B."/>
            <person name="Pangilinan J."/>
            <person name="Nolan M."/>
            <person name="Tritt A."/>
            <person name="Clum A."/>
            <person name="Lipzen A."/>
            <person name="Daum C."/>
            <person name="Barry K."/>
            <person name="Grigoriev I.V."/>
            <person name="Vilgalys R."/>
        </authorList>
    </citation>
    <scope>NUCLEOTIDE SEQUENCE</scope>
    <source>
        <strain evidence="10">PMI_201</strain>
    </source>
</reference>
<evidence type="ECO:0000256" key="4">
    <source>
        <dbReference type="ARBA" id="ARBA00022771"/>
    </source>
</evidence>
<sequence length="647" mass="68359">MAGPMQATSDPVAISNPLPASSSSILSAPADQISLLKPSSSTKPDAHLSSIASAGLRTSPSPGLEPSRSPSAVGMASPAVNTAADRPSELGKESEEFQHKGGPQVAREALGVALGDTSDREARSSEQTNAASTLNEPTSNTFVRETHVPSDDMQVDSHASPGHAPGTSVHTGDQGANSVSLMNSSTVASPGPIEDTASQDGDRPRPYNEHTDIADDANKAFSYPMPAAGFNDPRRGLSLPHSGFHKGSPRSPSTKKHRCPYCATEFTRHHNLKSHLLTHSQEKPYACQTCQSRFRRLHDLKRHTKLHTGERPHICDKCGRRFARGDALARHNKGQGGCAGRRSSMGSYAGEDDYGDAGAGADDAMDGLMYTEPERMDEEDERRLSTPSIRKHNAPSSEPMPRAPGVFQPRAPSTYPPIATNQPPPPPPPRGLFPPATSHGGSSSSTSPISQSGTMTFPATAHSSTSTFPAPNMTESPKPLSPNALASNHASHGTEAGGIHPHPQHRAHSPGLNQQYHQSHFRAGTTQGTLGLPPPGAPQLPLPPGLSTSDSRFLHSQQTPSLSSKHGATHSHSSSHGAVIHTAVDDASGLSDQSREDKLWVYIRSVQEEVNNLRTEVTALRTQLAAQNQGANSAPQAQPEPGDLGAR</sequence>
<feature type="domain" description="C2H2-type" evidence="9">
    <location>
        <begin position="257"/>
        <end position="284"/>
    </location>
</feature>
<evidence type="ECO:0000256" key="5">
    <source>
        <dbReference type="ARBA" id="ARBA00022833"/>
    </source>
</evidence>
<feature type="compositionally biased region" description="Polar residues" evidence="8">
    <location>
        <begin position="455"/>
        <end position="475"/>
    </location>
</feature>
<evidence type="ECO:0000313" key="10">
    <source>
        <dbReference type="EMBL" id="KAH8698282.1"/>
    </source>
</evidence>
<feature type="compositionally biased region" description="Polar residues" evidence="8">
    <location>
        <begin position="50"/>
        <end position="61"/>
    </location>
</feature>
<dbReference type="EMBL" id="JAJTJA010000005">
    <property type="protein sequence ID" value="KAH8698282.1"/>
    <property type="molecule type" value="Genomic_DNA"/>
</dbReference>
<dbReference type="SMART" id="SM00355">
    <property type="entry name" value="ZnF_C2H2"/>
    <property type="match status" value="3"/>
</dbReference>
<dbReference type="RefSeq" id="XP_046072746.1">
    <property type="nucleotide sequence ID" value="XM_046209453.1"/>
</dbReference>
<dbReference type="PANTHER" id="PTHR23235:SF120">
    <property type="entry name" value="KRUPPEL-LIKE FACTOR 15"/>
    <property type="match status" value="1"/>
</dbReference>
<keyword evidence="6" id="KW-0539">Nucleus</keyword>
<dbReference type="PROSITE" id="PS00028">
    <property type="entry name" value="ZINC_FINGER_C2H2_1"/>
    <property type="match status" value="2"/>
</dbReference>
<evidence type="ECO:0000259" key="9">
    <source>
        <dbReference type="PROSITE" id="PS50157"/>
    </source>
</evidence>
<keyword evidence="3" id="KW-0677">Repeat</keyword>
<feature type="compositionally biased region" description="Basic and acidic residues" evidence="8">
    <location>
        <begin position="86"/>
        <end position="99"/>
    </location>
</feature>
<dbReference type="FunFam" id="3.30.160.60:FF:001666">
    <property type="entry name" value="MDS1 and EVI1 complex locus"/>
    <property type="match status" value="1"/>
</dbReference>
<organism evidence="10 11">
    <name type="scientific">Talaromyces proteolyticus</name>
    <dbReference type="NCBI Taxonomy" id="1131652"/>
    <lineage>
        <taxon>Eukaryota</taxon>
        <taxon>Fungi</taxon>
        <taxon>Dikarya</taxon>
        <taxon>Ascomycota</taxon>
        <taxon>Pezizomycotina</taxon>
        <taxon>Eurotiomycetes</taxon>
        <taxon>Eurotiomycetidae</taxon>
        <taxon>Eurotiales</taxon>
        <taxon>Trichocomaceae</taxon>
        <taxon>Talaromyces</taxon>
        <taxon>Talaromyces sect. Bacilispori</taxon>
    </lineage>
</organism>
<keyword evidence="2" id="KW-0479">Metal-binding</keyword>
<dbReference type="GeneID" id="70239740"/>
<dbReference type="InterPro" id="IPR013087">
    <property type="entry name" value="Znf_C2H2_type"/>
</dbReference>
<feature type="compositionally biased region" description="Low complexity" evidence="8">
    <location>
        <begin position="13"/>
        <end position="30"/>
    </location>
</feature>
<evidence type="ECO:0000256" key="6">
    <source>
        <dbReference type="ARBA" id="ARBA00023242"/>
    </source>
</evidence>
<feature type="compositionally biased region" description="Pro residues" evidence="8">
    <location>
        <begin position="422"/>
        <end position="432"/>
    </location>
</feature>
<feature type="compositionally biased region" description="Polar residues" evidence="8">
    <location>
        <begin position="547"/>
        <end position="562"/>
    </location>
</feature>
<feature type="region of interest" description="Disordered" evidence="8">
    <location>
        <begin position="1"/>
        <end position="211"/>
    </location>
</feature>
<dbReference type="PANTHER" id="PTHR23235">
    <property type="entry name" value="KRUEPPEL-LIKE TRANSCRIPTION FACTOR"/>
    <property type="match status" value="1"/>
</dbReference>
<dbReference type="FunFam" id="3.30.160.60:FF:000624">
    <property type="entry name" value="zinc finger protein 697"/>
    <property type="match status" value="1"/>
</dbReference>
<dbReference type="GO" id="GO:0005634">
    <property type="term" value="C:nucleus"/>
    <property type="evidence" value="ECO:0007669"/>
    <property type="project" value="UniProtKB-SubCell"/>
</dbReference>
<dbReference type="Proteomes" id="UP001201262">
    <property type="component" value="Unassembled WGS sequence"/>
</dbReference>
<evidence type="ECO:0000256" key="7">
    <source>
        <dbReference type="PROSITE-ProRule" id="PRU00042"/>
    </source>
</evidence>
<dbReference type="Gene3D" id="3.30.160.60">
    <property type="entry name" value="Classic Zinc Finger"/>
    <property type="match status" value="3"/>
</dbReference>
<evidence type="ECO:0000256" key="2">
    <source>
        <dbReference type="ARBA" id="ARBA00022723"/>
    </source>
</evidence>
<comment type="caution">
    <text evidence="10">The sequence shown here is derived from an EMBL/GenBank/DDBJ whole genome shotgun (WGS) entry which is preliminary data.</text>
</comment>
<dbReference type="GO" id="GO:0000978">
    <property type="term" value="F:RNA polymerase II cis-regulatory region sequence-specific DNA binding"/>
    <property type="evidence" value="ECO:0007669"/>
    <property type="project" value="TreeGrafter"/>
</dbReference>
<dbReference type="PROSITE" id="PS50157">
    <property type="entry name" value="ZINC_FINGER_C2H2_2"/>
    <property type="match status" value="3"/>
</dbReference>
<dbReference type="GO" id="GO:0000981">
    <property type="term" value="F:DNA-binding transcription factor activity, RNA polymerase II-specific"/>
    <property type="evidence" value="ECO:0007669"/>
    <property type="project" value="TreeGrafter"/>
</dbReference>
<name>A0AAD4KS91_9EURO</name>
<dbReference type="AlphaFoldDB" id="A0AAD4KS91"/>
<feature type="compositionally biased region" description="Polar residues" evidence="8">
    <location>
        <begin position="168"/>
        <end position="188"/>
    </location>
</feature>
<evidence type="ECO:0000313" key="11">
    <source>
        <dbReference type="Proteomes" id="UP001201262"/>
    </source>
</evidence>
<proteinExistence type="predicted"/>
<feature type="compositionally biased region" description="Pro residues" evidence="8">
    <location>
        <begin position="532"/>
        <end position="544"/>
    </location>
</feature>
<feature type="domain" description="C2H2-type" evidence="9">
    <location>
        <begin position="313"/>
        <end position="343"/>
    </location>
</feature>
<feature type="region of interest" description="Disordered" evidence="8">
    <location>
        <begin position="373"/>
        <end position="576"/>
    </location>
</feature>
<feature type="compositionally biased region" description="Polar residues" evidence="8">
    <location>
        <begin position="125"/>
        <end position="143"/>
    </location>
</feature>
<feature type="compositionally biased region" description="Polar residues" evidence="8">
    <location>
        <begin position="624"/>
        <end position="636"/>
    </location>
</feature>
<feature type="compositionally biased region" description="Low complexity" evidence="8">
    <location>
        <begin position="433"/>
        <end position="454"/>
    </location>
</feature>
<accession>A0AAD4KS91</accession>
<keyword evidence="4 7" id="KW-0863">Zinc-finger</keyword>
<dbReference type="SUPFAM" id="SSF57667">
    <property type="entry name" value="beta-beta-alpha zinc fingers"/>
    <property type="match status" value="2"/>
</dbReference>
<comment type="subcellular location">
    <subcellularLocation>
        <location evidence="1">Nucleus</location>
    </subcellularLocation>
</comment>
<evidence type="ECO:0000256" key="8">
    <source>
        <dbReference type="SAM" id="MobiDB-lite"/>
    </source>
</evidence>
<keyword evidence="11" id="KW-1185">Reference proteome</keyword>
<feature type="compositionally biased region" description="Low complexity" evidence="8">
    <location>
        <begin position="563"/>
        <end position="576"/>
    </location>
</feature>
<keyword evidence="5" id="KW-0862">Zinc</keyword>
<feature type="region of interest" description="Disordered" evidence="8">
    <location>
        <begin position="624"/>
        <end position="647"/>
    </location>
</feature>
<protein>
    <recommendedName>
        <fullName evidence="9">C2H2-type domain-containing protein</fullName>
    </recommendedName>
</protein>
<gene>
    <name evidence="10" type="ORF">BGW36DRAFT_143531</name>
</gene>
<feature type="compositionally biased region" description="Basic and acidic residues" evidence="8">
    <location>
        <begin position="200"/>
        <end position="211"/>
    </location>
</feature>
<evidence type="ECO:0000256" key="1">
    <source>
        <dbReference type="ARBA" id="ARBA00004123"/>
    </source>
</evidence>
<evidence type="ECO:0000256" key="3">
    <source>
        <dbReference type="ARBA" id="ARBA00022737"/>
    </source>
</evidence>
<dbReference type="GO" id="GO:0008270">
    <property type="term" value="F:zinc ion binding"/>
    <property type="evidence" value="ECO:0007669"/>
    <property type="project" value="UniProtKB-KW"/>
</dbReference>